<dbReference type="InterPro" id="IPR001365">
    <property type="entry name" value="A_deaminase_dom"/>
</dbReference>
<gene>
    <name evidence="9 11" type="primary">add</name>
    <name evidence="11" type="ORF">CPJCM30710_00970</name>
</gene>
<dbReference type="GO" id="GO:0043103">
    <property type="term" value="P:hypoxanthine salvage"/>
    <property type="evidence" value="ECO:0007669"/>
    <property type="project" value="TreeGrafter"/>
</dbReference>
<keyword evidence="5 9" id="KW-0546">Nucleotide metabolism</keyword>
<keyword evidence="4 9" id="KW-0862">Zinc</keyword>
<feature type="binding site" evidence="9">
    <location>
        <position position="282"/>
    </location>
    <ligand>
        <name>Zn(2+)</name>
        <dbReference type="ChEBI" id="CHEBI:29105"/>
        <note>catalytic</note>
    </ligand>
</feature>
<protein>
    <recommendedName>
        <fullName evidence="1 9">Adenosine deaminase</fullName>
        <ecNumber evidence="1 9">3.5.4.4</ecNumber>
    </recommendedName>
    <alternativeName>
        <fullName evidence="6 9">Adenosine aminohydrolase</fullName>
    </alternativeName>
</protein>
<feature type="site" description="Important for catalytic activity" evidence="9">
    <location>
        <position position="225"/>
    </location>
</feature>
<keyword evidence="2 9" id="KW-0479">Metal-binding</keyword>
<keyword evidence="3 9" id="KW-0378">Hydrolase</keyword>
<feature type="binding site" evidence="9">
    <location>
        <position position="174"/>
    </location>
    <ligand>
        <name>substrate</name>
    </ligand>
</feature>
<dbReference type="GO" id="GO:0004000">
    <property type="term" value="F:adenosine deaminase activity"/>
    <property type="evidence" value="ECO:0007669"/>
    <property type="project" value="UniProtKB-UniRule"/>
</dbReference>
<comment type="cofactor">
    <cofactor evidence="9">
        <name>Zn(2+)</name>
        <dbReference type="ChEBI" id="CHEBI:29105"/>
    </cofactor>
    <text evidence="9">Binds 1 zinc ion per subunit.</text>
</comment>
<dbReference type="GO" id="GO:0046103">
    <property type="term" value="P:inosine biosynthetic process"/>
    <property type="evidence" value="ECO:0007669"/>
    <property type="project" value="TreeGrafter"/>
</dbReference>
<evidence type="ECO:0000256" key="2">
    <source>
        <dbReference type="ARBA" id="ARBA00022723"/>
    </source>
</evidence>
<evidence type="ECO:0000256" key="1">
    <source>
        <dbReference type="ARBA" id="ARBA00012784"/>
    </source>
</evidence>
<organism evidence="11 12">
    <name type="scientific">Clostridium polyendosporum</name>
    <dbReference type="NCBI Taxonomy" id="69208"/>
    <lineage>
        <taxon>Bacteria</taxon>
        <taxon>Bacillati</taxon>
        <taxon>Bacillota</taxon>
        <taxon>Clostridia</taxon>
        <taxon>Eubacteriales</taxon>
        <taxon>Clostridiaceae</taxon>
        <taxon>Clostridium</taxon>
    </lineage>
</organism>
<comment type="similarity">
    <text evidence="9">Belongs to the metallo-dependent hydrolases superfamily. Adenosine and AMP deaminases family. Adenosine deaminase subfamily.</text>
</comment>
<evidence type="ECO:0000256" key="3">
    <source>
        <dbReference type="ARBA" id="ARBA00022801"/>
    </source>
</evidence>
<dbReference type="Proteomes" id="UP000679179">
    <property type="component" value="Unassembled WGS sequence"/>
</dbReference>
<dbReference type="CDD" id="cd01320">
    <property type="entry name" value="ADA"/>
    <property type="match status" value="1"/>
</dbReference>
<dbReference type="GO" id="GO:0009117">
    <property type="term" value="P:nucleotide metabolic process"/>
    <property type="evidence" value="ECO:0007669"/>
    <property type="project" value="UniProtKB-KW"/>
</dbReference>
<proteinExistence type="inferred from homology"/>
<evidence type="ECO:0000256" key="8">
    <source>
        <dbReference type="ARBA" id="ARBA00049213"/>
    </source>
</evidence>
<comment type="catalytic activity">
    <reaction evidence="8">
        <text>2'-deoxyadenosine + H2O + H(+) = 2'-deoxyinosine + NH4(+)</text>
        <dbReference type="Rhea" id="RHEA:28190"/>
        <dbReference type="ChEBI" id="CHEBI:15377"/>
        <dbReference type="ChEBI" id="CHEBI:15378"/>
        <dbReference type="ChEBI" id="CHEBI:17256"/>
        <dbReference type="ChEBI" id="CHEBI:28938"/>
        <dbReference type="ChEBI" id="CHEBI:28997"/>
        <dbReference type="EC" id="3.5.4.4"/>
    </reaction>
    <physiologicalReaction direction="left-to-right" evidence="8">
        <dbReference type="Rhea" id="RHEA:28191"/>
    </physiologicalReaction>
</comment>
<dbReference type="RefSeq" id="WP_212902190.1">
    <property type="nucleotide sequence ID" value="NZ_BOPZ01000001.1"/>
</dbReference>
<dbReference type="EMBL" id="BOPZ01000001">
    <property type="protein sequence ID" value="GIM27431.1"/>
    <property type="molecule type" value="Genomic_DNA"/>
</dbReference>
<dbReference type="PANTHER" id="PTHR11409">
    <property type="entry name" value="ADENOSINE DEAMINASE"/>
    <property type="match status" value="1"/>
</dbReference>
<sequence length="337" mass="38772">MDIQERIRNLPKVHLHCHLDGSVRPETLMEIALKENIPLPAYELEELKEHIQVQNKCLSLKEYLKKFVYPISVMQKKEYLKRIAFELIEDCSIENIRYVEIRFAPYLHISQGLSEEDVIEAVLQGIKEGEEKFRVHSNIIISFLRHETIDKNLHQLQAAAKYLGKGVVAVDLAGNEDDYPPELFIDLFNKSKVMGFHITIHAGETGIAENIEKSIRLLHAERIGHGVSAIKDSNIMKLLKEKNIPLEVCVTSNYNTEIIENINDHPIKQFYDRDIKVTVSTDNNTVSNVTLTYELCLLNKSFKFTVEDIINIIKNGIEASFCNDELKKKLLKELSQF</sequence>
<evidence type="ECO:0000256" key="6">
    <source>
        <dbReference type="ARBA" id="ARBA00031852"/>
    </source>
</evidence>
<feature type="binding site" evidence="9">
    <location>
        <position position="201"/>
    </location>
    <ligand>
        <name>Zn(2+)</name>
        <dbReference type="ChEBI" id="CHEBI:29105"/>
        <note>catalytic</note>
    </ligand>
</feature>
<comment type="caution">
    <text evidence="9">Lacks conserved residue(s) required for the propagation of feature annotation.</text>
</comment>
<dbReference type="HAMAP" id="MF_00540">
    <property type="entry name" value="A_deaminase"/>
    <property type="match status" value="1"/>
</dbReference>
<comment type="function">
    <text evidence="9">Catalyzes the hydrolytic deamination of adenosine and 2-deoxyadenosine.</text>
</comment>
<evidence type="ECO:0000256" key="7">
    <source>
        <dbReference type="ARBA" id="ARBA00047989"/>
    </source>
</evidence>
<keyword evidence="12" id="KW-1185">Reference proteome</keyword>
<dbReference type="GO" id="GO:0008270">
    <property type="term" value="F:zinc ion binding"/>
    <property type="evidence" value="ECO:0007669"/>
    <property type="project" value="UniProtKB-UniRule"/>
</dbReference>
<dbReference type="Pfam" id="PF00962">
    <property type="entry name" value="A_deaminase"/>
    <property type="match status" value="1"/>
</dbReference>
<dbReference type="InterPro" id="IPR006330">
    <property type="entry name" value="Ado/ade_deaminase"/>
</dbReference>
<feature type="binding site" evidence="9">
    <location>
        <position position="18"/>
    </location>
    <ligand>
        <name>Zn(2+)</name>
        <dbReference type="ChEBI" id="CHEBI:29105"/>
        <note>catalytic</note>
    </ligand>
</feature>
<evidence type="ECO:0000256" key="4">
    <source>
        <dbReference type="ARBA" id="ARBA00022833"/>
    </source>
</evidence>
<dbReference type="NCBIfam" id="TIGR01430">
    <property type="entry name" value="aden_deam"/>
    <property type="match status" value="1"/>
</dbReference>
<feature type="domain" description="Adenosine deaminase" evidence="10">
    <location>
        <begin position="11"/>
        <end position="335"/>
    </location>
</feature>
<feature type="binding site" evidence="9">
    <location>
        <position position="16"/>
    </location>
    <ligand>
        <name>Zn(2+)</name>
        <dbReference type="ChEBI" id="CHEBI:29105"/>
        <note>catalytic</note>
    </ligand>
</feature>
<dbReference type="GO" id="GO:0006154">
    <property type="term" value="P:adenosine catabolic process"/>
    <property type="evidence" value="ECO:0007669"/>
    <property type="project" value="TreeGrafter"/>
</dbReference>
<dbReference type="GO" id="GO:0009168">
    <property type="term" value="P:purine ribonucleoside monophosphate biosynthetic process"/>
    <property type="evidence" value="ECO:0007669"/>
    <property type="project" value="UniProtKB-UniRule"/>
</dbReference>
<feature type="active site" description="Proton donor" evidence="9">
    <location>
        <position position="204"/>
    </location>
</feature>
<evidence type="ECO:0000313" key="11">
    <source>
        <dbReference type="EMBL" id="GIM27431.1"/>
    </source>
</evidence>
<dbReference type="PANTHER" id="PTHR11409:SF43">
    <property type="entry name" value="ADENOSINE DEAMINASE"/>
    <property type="match status" value="1"/>
</dbReference>
<feature type="binding site" evidence="9">
    <location>
        <position position="20"/>
    </location>
    <ligand>
        <name>substrate</name>
    </ligand>
</feature>
<dbReference type="InterPro" id="IPR028893">
    <property type="entry name" value="A_deaminase"/>
</dbReference>
<feature type="binding site" evidence="9">
    <location>
        <position position="18"/>
    </location>
    <ligand>
        <name>substrate</name>
    </ligand>
</feature>
<comment type="caution">
    <text evidence="11">The sequence shown here is derived from an EMBL/GenBank/DDBJ whole genome shotgun (WGS) entry which is preliminary data.</text>
</comment>
<dbReference type="AlphaFoldDB" id="A0A919RX77"/>
<dbReference type="InterPro" id="IPR032466">
    <property type="entry name" value="Metal_Hydrolase"/>
</dbReference>
<evidence type="ECO:0000313" key="12">
    <source>
        <dbReference type="Proteomes" id="UP000679179"/>
    </source>
</evidence>
<name>A0A919RX77_9CLOT</name>
<dbReference type="EC" id="3.5.4.4" evidence="1 9"/>
<comment type="catalytic activity">
    <reaction evidence="7">
        <text>adenosine + H2O + H(+) = inosine + NH4(+)</text>
        <dbReference type="Rhea" id="RHEA:24408"/>
        <dbReference type="ChEBI" id="CHEBI:15377"/>
        <dbReference type="ChEBI" id="CHEBI:15378"/>
        <dbReference type="ChEBI" id="CHEBI:16335"/>
        <dbReference type="ChEBI" id="CHEBI:17596"/>
        <dbReference type="ChEBI" id="CHEBI:28938"/>
        <dbReference type="EC" id="3.5.4.4"/>
    </reaction>
    <physiologicalReaction direction="left-to-right" evidence="7">
        <dbReference type="Rhea" id="RHEA:24409"/>
    </physiologicalReaction>
</comment>
<evidence type="ECO:0000259" key="10">
    <source>
        <dbReference type="Pfam" id="PF00962"/>
    </source>
</evidence>
<accession>A0A919RX77</accession>
<dbReference type="Gene3D" id="3.20.20.140">
    <property type="entry name" value="Metal-dependent hydrolases"/>
    <property type="match status" value="1"/>
</dbReference>
<evidence type="ECO:0000256" key="5">
    <source>
        <dbReference type="ARBA" id="ARBA00023080"/>
    </source>
</evidence>
<evidence type="ECO:0000256" key="9">
    <source>
        <dbReference type="HAMAP-Rule" id="MF_00540"/>
    </source>
</evidence>
<dbReference type="GO" id="GO:0005829">
    <property type="term" value="C:cytosol"/>
    <property type="evidence" value="ECO:0007669"/>
    <property type="project" value="TreeGrafter"/>
</dbReference>
<reference evidence="11" key="1">
    <citation type="submission" date="2021-03" db="EMBL/GenBank/DDBJ databases">
        <title>Taxonomic study of Clostridium polyendosporum from meadow-gley soil under rice.</title>
        <authorList>
            <person name="Kobayashi H."/>
            <person name="Tanizawa Y."/>
            <person name="Yagura M."/>
        </authorList>
    </citation>
    <scope>NUCLEOTIDE SEQUENCE</scope>
    <source>
        <strain evidence="11">JCM 30710</strain>
    </source>
</reference>
<dbReference type="SUPFAM" id="SSF51556">
    <property type="entry name" value="Metallo-dependent hydrolases"/>
    <property type="match status" value="1"/>
</dbReference>